<dbReference type="AlphaFoldDB" id="R8BJ83"/>
<dbReference type="PANTHER" id="PTHR43791:SF32">
    <property type="entry name" value="MAJOR FACILITATOR SUPERFAMILY (MFS) PROFILE DOMAIN-CONTAINING PROTEIN"/>
    <property type="match status" value="1"/>
</dbReference>
<dbReference type="GO" id="GO:0022857">
    <property type="term" value="F:transmembrane transporter activity"/>
    <property type="evidence" value="ECO:0007669"/>
    <property type="project" value="InterPro"/>
</dbReference>
<evidence type="ECO:0000256" key="2">
    <source>
        <dbReference type="ARBA" id="ARBA00022448"/>
    </source>
</evidence>
<evidence type="ECO:0000313" key="8">
    <source>
        <dbReference type="EMBL" id="EON99398.1"/>
    </source>
</evidence>
<protein>
    <submittedName>
        <fullName evidence="8">Putative mfs transporter protein</fullName>
    </submittedName>
</protein>
<reference evidence="9" key="1">
    <citation type="journal article" date="2013" name="Genome Announc.">
        <title>Draft genome sequence of the ascomycete Phaeoacremonium aleophilum strain UCR-PA7, a causal agent of the esca disease complex in grapevines.</title>
        <authorList>
            <person name="Blanco-Ulate B."/>
            <person name="Rolshausen P."/>
            <person name="Cantu D."/>
        </authorList>
    </citation>
    <scope>NUCLEOTIDE SEQUENCE [LARGE SCALE GENOMIC DNA]</scope>
    <source>
        <strain evidence="9">UCR-PA7</strain>
    </source>
</reference>
<evidence type="ECO:0000256" key="4">
    <source>
        <dbReference type="ARBA" id="ARBA00022989"/>
    </source>
</evidence>
<feature type="transmembrane region" description="Helical" evidence="6">
    <location>
        <begin position="116"/>
        <end position="136"/>
    </location>
</feature>
<dbReference type="eggNOG" id="KOG2533">
    <property type="taxonomic scope" value="Eukaryota"/>
</dbReference>
<accession>R8BJ83</accession>
<dbReference type="SUPFAM" id="SSF103473">
    <property type="entry name" value="MFS general substrate transporter"/>
    <property type="match status" value="1"/>
</dbReference>
<dbReference type="InterPro" id="IPR011701">
    <property type="entry name" value="MFS"/>
</dbReference>
<dbReference type="GeneID" id="19325600"/>
<dbReference type="InterPro" id="IPR020846">
    <property type="entry name" value="MFS_dom"/>
</dbReference>
<feature type="transmembrane region" description="Helical" evidence="6">
    <location>
        <begin position="304"/>
        <end position="328"/>
    </location>
</feature>
<dbReference type="KEGG" id="tmn:UCRPA7_5083"/>
<dbReference type="Pfam" id="PF07690">
    <property type="entry name" value="MFS_1"/>
    <property type="match status" value="2"/>
</dbReference>
<evidence type="ECO:0000313" key="9">
    <source>
        <dbReference type="Proteomes" id="UP000014074"/>
    </source>
</evidence>
<feature type="transmembrane region" description="Helical" evidence="6">
    <location>
        <begin position="254"/>
        <end position="270"/>
    </location>
</feature>
<dbReference type="PANTHER" id="PTHR43791">
    <property type="entry name" value="PERMEASE-RELATED"/>
    <property type="match status" value="1"/>
</dbReference>
<evidence type="ECO:0000259" key="7">
    <source>
        <dbReference type="PROSITE" id="PS50850"/>
    </source>
</evidence>
<dbReference type="OrthoDB" id="2985014at2759"/>
<keyword evidence="2" id="KW-0813">Transport</keyword>
<dbReference type="Gene3D" id="1.20.1250.20">
    <property type="entry name" value="MFS general substrate transporter like domains"/>
    <property type="match status" value="2"/>
</dbReference>
<organism evidence="8 9">
    <name type="scientific">Phaeoacremonium minimum (strain UCR-PA7)</name>
    <name type="common">Esca disease fungus</name>
    <name type="synonym">Togninia minima</name>
    <dbReference type="NCBI Taxonomy" id="1286976"/>
    <lineage>
        <taxon>Eukaryota</taxon>
        <taxon>Fungi</taxon>
        <taxon>Dikarya</taxon>
        <taxon>Ascomycota</taxon>
        <taxon>Pezizomycotina</taxon>
        <taxon>Sordariomycetes</taxon>
        <taxon>Sordariomycetidae</taxon>
        <taxon>Togniniales</taxon>
        <taxon>Togniniaceae</taxon>
        <taxon>Phaeoacremonium</taxon>
    </lineage>
</organism>
<feature type="transmembrane region" description="Helical" evidence="6">
    <location>
        <begin position="84"/>
        <end position="104"/>
    </location>
</feature>
<proteinExistence type="predicted"/>
<keyword evidence="4 6" id="KW-1133">Transmembrane helix</keyword>
<dbReference type="HOGENOM" id="CLU_001265_0_1_1"/>
<dbReference type="EMBL" id="KB933158">
    <property type="protein sequence ID" value="EON99398.1"/>
    <property type="molecule type" value="Genomic_DNA"/>
</dbReference>
<gene>
    <name evidence="8" type="ORF">UCRPA7_5083</name>
</gene>
<feature type="transmembrane region" description="Helical" evidence="6">
    <location>
        <begin position="277"/>
        <end position="298"/>
    </location>
</feature>
<evidence type="ECO:0000256" key="6">
    <source>
        <dbReference type="SAM" id="Phobius"/>
    </source>
</evidence>
<keyword evidence="5 6" id="KW-0472">Membrane</keyword>
<evidence type="ECO:0000256" key="1">
    <source>
        <dbReference type="ARBA" id="ARBA00004141"/>
    </source>
</evidence>
<feature type="transmembrane region" description="Helical" evidence="6">
    <location>
        <begin position="142"/>
        <end position="159"/>
    </location>
</feature>
<feature type="transmembrane region" description="Helical" evidence="6">
    <location>
        <begin position="340"/>
        <end position="360"/>
    </location>
</feature>
<sequence length="419" mass="45932">MWGKQISNAMTDTITEDLNITKDQVGTGSQLMSAGIVIAEIPSNLILQRLGAPVWLTFIIAVWGTISLAQAYVTNLSSFYATRFLLGVFEGGYIPGAQYTLALFYKSDELALRTAIFYFGNFFSAATGSLIAAGLLQLAVEGAITLSAFFLLLLFLPFSPQRTRPIHGLFDIFTQSERDIMYHRVVSEDASKAHARAHISKANLFEALTDFRLWLHAIVNMLAASPKTALGLYGPSIIKRLGFSKTKANLLNSVHSYCLIVLSFILSFASDKTGQRGIFCIFSYLWSITFAAALVGLGVNRDKWLLYAIFTLVSTGNSLGVALNDAWLSVNSTSPHKRSMGLALAVIGSNLGGVIGPSLFKDSDAPAYRKGFAAIIGLYGGSILITLVLMFTYWQDTEKVRKQADERGENQEETRRFHL</sequence>
<keyword evidence="3 6" id="KW-0812">Transmembrane</keyword>
<evidence type="ECO:0000256" key="3">
    <source>
        <dbReference type="ARBA" id="ARBA00022692"/>
    </source>
</evidence>
<comment type="subcellular location">
    <subcellularLocation>
        <location evidence="1">Membrane</location>
        <topology evidence="1">Multi-pass membrane protein</topology>
    </subcellularLocation>
</comment>
<evidence type="ECO:0000256" key="5">
    <source>
        <dbReference type="ARBA" id="ARBA00023136"/>
    </source>
</evidence>
<dbReference type="PROSITE" id="PS50850">
    <property type="entry name" value="MFS"/>
    <property type="match status" value="1"/>
</dbReference>
<name>R8BJ83_PHAM7</name>
<feature type="domain" description="Major facilitator superfamily (MFS) profile" evidence="7">
    <location>
        <begin position="1"/>
        <end position="398"/>
    </location>
</feature>
<feature type="transmembrane region" description="Helical" evidence="6">
    <location>
        <begin position="54"/>
        <end position="72"/>
    </location>
</feature>
<dbReference type="InterPro" id="IPR036259">
    <property type="entry name" value="MFS_trans_sf"/>
</dbReference>
<dbReference type="Proteomes" id="UP000014074">
    <property type="component" value="Unassembled WGS sequence"/>
</dbReference>
<feature type="transmembrane region" description="Helical" evidence="6">
    <location>
        <begin position="372"/>
        <end position="394"/>
    </location>
</feature>
<dbReference type="GO" id="GO:0016020">
    <property type="term" value="C:membrane"/>
    <property type="evidence" value="ECO:0007669"/>
    <property type="project" value="UniProtKB-SubCell"/>
</dbReference>
<keyword evidence="9" id="KW-1185">Reference proteome</keyword>
<dbReference type="RefSeq" id="XP_007915822.1">
    <property type="nucleotide sequence ID" value="XM_007917631.1"/>
</dbReference>